<dbReference type="EMBL" id="GBXM01069382">
    <property type="protein sequence ID" value="JAH39195.1"/>
    <property type="molecule type" value="Transcribed_RNA"/>
</dbReference>
<evidence type="ECO:0000313" key="1">
    <source>
        <dbReference type="EMBL" id="JAH39195.1"/>
    </source>
</evidence>
<name>A0A0E9SER3_ANGAN</name>
<organism evidence="1">
    <name type="scientific">Anguilla anguilla</name>
    <name type="common">European freshwater eel</name>
    <name type="synonym">Muraena anguilla</name>
    <dbReference type="NCBI Taxonomy" id="7936"/>
    <lineage>
        <taxon>Eukaryota</taxon>
        <taxon>Metazoa</taxon>
        <taxon>Chordata</taxon>
        <taxon>Craniata</taxon>
        <taxon>Vertebrata</taxon>
        <taxon>Euteleostomi</taxon>
        <taxon>Actinopterygii</taxon>
        <taxon>Neopterygii</taxon>
        <taxon>Teleostei</taxon>
        <taxon>Anguilliformes</taxon>
        <taxon>Anguillidae</taxon>
        <taxon>Anguilla</taxon>
    </lineage>
</organism>
<sequence length="17" mass="2010">MQLTNAATPWKTSEIRY</sequence>
<reference evidence="1" key="2">
    <citation type="journal article" date="2015" name="Fish Shellfish Immunol.">
        <title>Early steps in the European eel (Anguilla anguilla)-Vibrio vulnificus interaction in the gills: Role of the RtxA13 toxin.</title>
        <authorList>
            <person name="Callol A."/>
            <person name="Pajuelo D."/>
            <person name="Ebbesson L."/>
            <person name="Teles M."/>
            <person name="MacKenzie S."/>
            <person name="Amaro C."/>
        </authorList>
    </citation>
    <scope>NUCLEOTIDE SEQUENCE</scope>
</reference>
<accession>A0A0E9SER3</accession>
<reference evidence="1" key="1">
    <citation type="submission" date="2014-11" db="EMBL/GenBank/DDBJ databases">
        <authorList>
            <person name="Amaro Gonzalez C."/>
        </authorList>
    </citation>
    <scope>NUCLEOTIDE SEQUENCE</scope>
</reference>
<protein>
    <submittedName>
        <fullName evidence="1">Uncharacterized protein</fullName>
    </submittedName>
</protein>
<proteinExistence type="predicted"/>
<dbReference type="AlphaFoldDB" id="A0A0E9SER3"/>